<evidence type="ECO:0000313" key="2">
    <source>
        <dbReference type="Proteomes" id="UP000230094"/>
    </source>
</evidence>
<dbReference type="InterPro" id="IPR036412">
    <property type="entry name" value="HAD-like_sf"/>
</dbReference>
<reference evidence="2" key="1">
    <citation type="submission" date="2017-09" db="EMBL/GenBank/DDBJ databases">
        <title>Depth-based differentiation of microbial function through sediment-hosted aquifers and enrichment of novel symbionts in the deep terrestrial subsurface.</title>
        <authorList>
            <person name="Probst A.J."/>
            <person name="Ladd B."/>
            <person name="Jarett J.K."/>
            <person name="Geller-Mcgrath D.E."/>
            <person name="Sieber C.M.K."/>
            <person name="Emerson J.B."/>
            <person name="Anantharaman K."/>
            <person name="Thomas B.C."/>
            <person name="Malmstrom R."/>
            <person name="Stieglmeier M."/>
            <person name="Klingl A."/>
            <person name="Woyke T."/>
            <person name="Ryan C.M."/>
            <person name="Banfield J.F."/>
        </authorList>
    </citation>
    <scope>NUCLEOTIDE SEQUENCE [LARGE SCALE GENOMIC DNA]</scope>
</reference>
<proteinExistence type="predicted"/>
<dbReference type="Gene3D" id="3.40.50.1000">
    <property type="entry name" value="HAD superfamily/HAD-like"/>
    <property type="match status" value="1"/>
</dbReference>
<gene>
    <name evidence="1" type="ORF">COU49_02730</name>
</gene>
<organism evidence="1 2">
    <name type="scientific">Candidatus Nomurabacteria bacterium CG10_big_fil_rev_8_21_14_0_10_35_16</name>
    <dbReference type="NCBI Taxonomy" id="1974731"/>
    <lineage>
        <taxon>Bacteria</taxon>
        <taxon>Candidatus Nomuraibacteriota</taxon>
    </lineage>
</organism>
<dbReference type="Proteomes" id="UP000230094">
    <property type="component" value="Unassembled WGS sequence"/>
</dbReference>
<dbReference type="AlphaFoldDB" id="A0A2H0TAL4"/>
<protein>
    <recommendedName>
        <fullName evidence="3">Haloacid dehalogenase</fullName>
    </recommendedName>
</protein>
<dbReference type="InterPro" id="IPR023214">
    <property type="entry name" value="HAD_sf"/>
</dbReference>
<evidence type="ECO:0008006" key="3">
    <source>
        <dbReference type="Google" id="ProtNLM"/>
    </source>
</evidence>
<comment type="caution">
    <text evidence="1">The sequence shown here is derived from an EMBL/GenBank/DDBJ whole genome shotgun (WGS) entry which is preliminary data.</text>
</comment>
<name>A0A2H0TAL4_9BACT</name>
<dbReference type="EMBL" id="PFCQ01000014">
    <property type="protein sequence ID" value="PIR68069.1"/>
    <property type="molecule type" value="Genomic_DNA"/>
</dbReference>
<dbReference type="SUPFAM" id="SSF56784">
    <property type="entry name" value="HAD-like"/>
    <property type="match status" value="1"/>
</dbReference>
<accession>A0A2H0TAL4</accession>
<evidence type="ECO:0000313" key="1">
    <source>
        <dbReference type="EMBL" id="PIR68069.1"/>
    </source>
</evidence>
<sequence length="177" mass="21031">MKYIFDFDDTLFLTFKLKAWIITCLEKAGFSKEVAQNYYEYRNKNKPFSLKDLLIFLFEKENITTTTFNVVYEEIMSICEKILNTELIEKVKKIRKEDCYLVSNGDQEFQMDKIERSGIKELFSEIHITNGSKKIAIEKICDSNKNEPVIFIDNKAEFFEDLDFKKYPNLKTILYTN</sequence>